<keyword evidence="6" id="KW-1185">Reference proteome</keyword>
<dbReference type="InterPro" id="IPR046335">
    <property type="entry name" value="LacI/GalR-like_sensor"/>
</dbReference>
<feature type="domain" description="HTH lacI-type" evidence="4">
    <location>
        <begin position="4"/>
        <end position="58"/>
    </location>
</feature>
<protein>
    <submittedName>
        <fullName evidence="5">LacI family transcriptional regulator</fullName>
    </submittedName>
</protein>
<dbReference type="Gene3D" id="3.40.50.2300">
    <property type="match status" value="2"/>
</dbReference>
<accession>A0A545AY53</accession>
<dbReference type="SMART" id="SM00354">
    <property type="entry name" value="HTH_LACI"/>
    <property type="match status" value="1"/>
</dbReference>
<dbReference type="PROSITE" id="PS50932">
    <property type="entry name" value="HTH_LACI_2"/>
    <property type="match status" value="1"/>
</dbReference>
<evidence type="ECO:0000256" key="3">
    <source>
        <dbReference type="ARBA" id="ARBA00023163"/>
    </source>
</evidence>
<dbReference type="PANTHER" id="PTHR30146:SF153">
    <property type="entry name" value="LACTOSE OPERON REPRESSOR"/>
    <property type="match status" value="1"/>
</dbReference>
<organism evidence="5 6">
    <name type="scientific">Cryptosporangium phraense</name>
    <dbReference type="NCBI Taxonomy" id="2593070"/>
    <lineage>
        <taxon>Bacteria</taxon>
        <taxon>Bacillati</taxon>
        <taxon>Actinomycetota</taxon>
        <taxon>Actinomycetes</taxon>
        <taxon>Cryptosporangiales</taxon>
        <taxon>Cryptosporangiaceae</taxon>
        <taxon>Cryptosporangium</taxon>
    </lineage>
</organism>
<keyword evidence="1" id="KW-0805">Transcription regulation</keyword>
<reference evidence="5 6" key="1">
    <citation type="submission" date="2019-07" db="EMBL/GenBank/DDBJ databases">
        <title>Cryptosporangium phraense sp. nov., isolated from plant litter.</title>
        <authorList>
            <person name="Suriyachadkun C."/>
        </authorList>
    </citation>
    <scope>NUCLEOTIDE SEQUENCE [LARGE SCALE GENOMIC DNA]</scope>
    <source>
        <strain evidence="5 6">A-T 5661</strain>
    </source>
</reference>
<name>A0A545AY53_9ACTN</name>
<dbReference type="InParanoid" id="A0A545AY53"/>
<dbReference type="Pfam" id="PF00356">
    <property type="entry name" value="LacI"/>
    <property type="match status" value="1"/>
</dbReference>
<keyword evidence="2" id="KW-0238">DNA-binding</keyword>
<dbReference type="InterPro" id="IPR028082">
    <property type="entry name" value="Peripla_BP_I"/>
</dbReference>
<comment type="caution">
    <text evidence="5">The sequence shown here is derived from an EMBL/GenBank/DDBJ whole genome shotgun (WGS) entry which is preliminary data.</text>
</comment>
<dbReference type="OrthoDB" id="252678at2"/>
<evidence type="ECO:0000313" key="5">
    <source>
        <dbReference type="EMBL" id="TQS46260.1"/>
    </source>
</evidence>
<dbReference type="InterPro" id="IPR010982">
    <property type="entry name" value="Lambda_DNA-bd_dom_sf"/>
</dbReference>
<dbReference type="GO" id="GO:0000976">
    <property type="term" value="F:transcription cis-regulatory region binding"/>
    <property type="evidence" value="ECO:0007669"/>
    <property type="project" value="TreeGrafter"/>
</dbReference>
<evidence type="ECO:0000313" key="6">
    <source>
        <dbReference type="Proteomes" id="UP000317982"/>
    </source>
</evidence>
<dbReference type="CDD" id="cd01392">
    <property type="entry name" value="HTH_LacI"/>
    <property type="match status" value="1"/>
</dbReference>
<dbReference type="SUPFAM" id="SSF47413">
    <property type="entry name" value="lambda repressor-like DNA-binding domains"/>
    <property type="match status" value="1"/>
</dbReference>
<dbReference type="SUPFAM" id="SSF53822">
    <property type="entry name" value="Periplasmic binding protein-like I"/>
    <property type="match status" value="1"/>
</dbReference>
<dbReference type="Pfam" id="PF13377">
    <property type="entry name" value="Peripla_BP_3"/>
    <property type="match status" value="1"/>
</dbReference>
<proteinExistence type="predicted"/>
<dbReference type="GO" id="GO:0003700">
    <property type="term" value="F:DNA-binding transcription factor activity"/>
    <property type="evidence" value="ECO:0007669"/>
    <property type="project" value="TreeGrafter"/>
</dbReference>
<dbReference type="Proteomes" id="UP000317982">
    <property type="component" value="Unassembled WGS sequence"/>
</dbReference>
<sequence length="342" mass="36778">MTAFTSKDVARLAGVSQSTVSYVMSGKRPISEETRRRVHDAIERLTYQPNAGARALASQRTNVVGLVVPFGPSADGAGLLPFIESIAFSARAQDYEVLLVTADEGSAGLRRLAGRSLCDGILMMDIQTEDERVPVAATLRTPVILIGVPAEPQGLHCVDMDFAQAARLAIGELADTGHDRVVILQHPTEVVQRDLNYVDRFLGPAVAVAADRRLPCRVTEPVERGRAGANRAVDQVLADRIPGERLGLVVPNANAVQPVLQALNARGVAPGRDLSVIGVCMDAWAENCEPPVTNVSGEARDVSRRAMQTLFWLLDPTPTGPPPVVDLLEPRLTRRESVMPIP</sequence>
<dbReference type="InterPro" id="IPR000843">
    <property type="entry name" value="HTH_LacI"/>
</dbReference>
<dbReference type="PANTHER" id="PTHR30146">
    <property type="entry name" value="LACI-RELATED TRANSCRIPTIONAL REPRESSOR"/>
    <property type="match status" value="1"/>
</dbReference>
<evidence type="ECO:0000256" key="2">
    <source>
        <dbReference type="ARBA" id="ARBA00023125"/>
    </source>
</evidence>
<evidence type="ECO:0000256" key="1">
    <source>
        <dbReference type="ARBA" id="ARBA00023015"/>
    </source>
</evidence>
<keyword evidence="3" id="KW-0804">Transcription</keyword>
<dbReference type="RefSeq" id="WP_142702788.1">
    <property type="nucleotide sequence ID" value="NZ_VIRS01000002.1"/>
</dbReference>
<dbReference type="Gene3D" id="1.10.260.40">
    <property type="entry name" value="lambda repressor-like DNA-binding domains"/>
    <property type="match status" value="1"/>
</dbReference>
<evidence type="ECO:0000259" key="4">
    <source>
        <dbReference type="PROSITE" id="PS50932"/>
    </source>
</evidence>
<dbReference type="AlphaFoldDB" id="A0A545AY53"/>
<dbReference type="EMBL" id="VIRS01000002">
    <property type="protein sequence ID" value="TQS46260.1"/>
    <property type="molecule type" value="Genomic_DNA"/>
</dbReference>
<gene>
    <name evidence="5" type="ORF">FL583_02365</name>
</gene>